<keyword evidence="1 3" id="KW-0597">Phosphoprotein</keyword>
<evidence type="ECO:0000256" key="1">
    <source>
        <dbReference type="ARBA" id="ARBA00022553"/>
    </source>
</evidence>
<dbReference type="PANTHER" id="PTHR45339:SF1">
    <property type="entry name" value="HYBRID SIGNAL TRANSDUCTION HISTIDINE KINASE J"/>
    <property type="match status" value="1"/>
</dbReference>
<feature type="domain" description="Response regulatory" evidence="4">
    <location>
        <begin position="1"/>
        <end position="103"/>
    </location>
</feature>
<evidence type="ECO:0000256" key="2">
    <source>
        <dbReference type="ARBA" id="ARBA00023012"/>
    </source>
</evidence>
<accession>U7QFE2</accession>
<keyword evidence="2" id="KW-0902">Two-component regulatory system</keyword>
<reference evidence="5 6" key="1">
    <citation type="journal article" date="2013" name="Front. Microbiol.">
        <title>Comparative genomic analyses of the cyanobacterium, Lyngbya aestuarii BL J, a powerful hydrogen producer.</title>
        <authorList>
            <person name="Kothari A."/>
            <person name="Vaughn M."/>
            <person name="Garcia-Pichel F."/>
        </authorList>
    </citation>
    <scope>NUCLEOTIDE SEQUENCE [LARGE SCALE GENOMIC DNA]</scope>
    <source>
        <strain evidence="5 6">BL J</strain>
    </source>
</reference>
<evidence type="ECO:0000313" key="6">
    <source>
        <dbReference type="Proteomes" id="UP000017127"/>
    </source>
</evidence>
<dbReference type="GO" id="GO:0000160">
    <property type="term" value="P:phosphorelay signal transduction system"/>
    <property type="evidence" value="ECO:0007669"/>
    <property type="project" value="UniProtKB-KW"/>
</dbReference>
<dbReference type="RefSeq" id="WP_023067131.1">
    <property type="nucleotide sequence ID" value="NZ_AUZM01000033.1"/>
</dbReference>
<organism evidence="5 6">
    <name type="scientific">Lyngbya aestuarii BL J</name>
    <dbReference type="NCBI Taxonomy" id="1348334"/>
    <lineage>
        <taxon>Bacteria</taxon>
        <taxon>Bacillati</taxon>
        <taxon>Cyanobacteriota</taxon>
        <taxon>Cyanophyceae</taxon>
        <taxon>Oscillatoriophycideae</taxon>
        <taxon>Oscillatoriales</taxon>
        <taxon>Microcoleaceae</taxon>
        <taxon>Lyngbya</taxon>
    </lineage>
</organism>
<evidence type="ECO:0000313" key="5">
    <source>
        <dbReference type="EMBL" id="ERT06623.1"/>
    </source>
</evidence>
<name>U7QFE2_9CYAN</name>
<comment type="caution">
    <text evidence="5">The sequence shown here is derived from an EMBL/GenBank/DDBJ whole genome shotgun (WGS) entry which is preliminary data.</text>
</comment>
<dbReference type="PROSITE" id="PS50110">
    <property type="entry name" value="RESPONSE_REGULATORY"/>
    <property type="match status" value="1"/>
</dbReference>
<evidence type="ECO:0000259" key="4">
    <source>
        <dbReference type="PROSITE" id="PS50110"/>
    </source>
</evidence>
<dbReference type="SUPFAM" id="SSF52172">
    <property type="entry name" value="CheY-like"/>
    <property type="match status" value="1"/>
</dbReference>
<evidence type="ECO:0000256" key="3">
    <source>
        <dbReference type="PROSITE-ProRule" id="PRU00169"/>
    </source>
</evidence>
<gene>
    <name evidence="5" type="ORF">M595_3404</name>
</gene>
<dbReference type="InterPro" id="IPR001789">
    <property type="entry name" value="Sig_transdc_resp-reg_receiver"/>
</dbReference>
<dbReference type="Proteomes" id="UP000017127">
    <property type="component" value="Unassembled WGS sequence"/>
</dbReference>
<dbReference type="EMBL" id="AUZM01000033">
    <property type="protein sequence ID" value="ERT06623.1"/>
    <property type="molecule type" value="Genomic_DNA"/>
</dbReference>
<proteinExistence type="predicted"/>
<protein>
    <submittedName>
        <fullName evidence="5">Response regulator</fullName>
    </submittedName>
</protein>
<dbReference type="CDD" id="cd17546">
    <property type="entry name" value="REC_hyHK_CKI1_RcsC-like"/>
    <property type="match status" value="1"/>
</dbReference>
<feature type="modified residue" description="4-aspartylphosphate" evidence="3">
    <location>
        <position position="36"/>
    </location>
</feature>
<dbReference type="PANTHER" id="PTHR45339">
    <property type="entry name" value="HYBRID SIGNAL TRANSDUCTION HISTIDINE KINASE J"/>
    <property type="match status" value="1"/>
</dbReference>
<dbReference type="Pfam" id="PF00072">
    <property type="entry name" value="Response_reg"/>
    <property type="match status" value="1"/>
</dbReference>
<keyword evidence="6" id="KW-1185">Reference proteome</keyword>
<dbReference type="SMART" id="SM00448">
    <property type="entry name" value="REC"/>
    <property type="match status" value="1"/>
</dbReference>
<dbReference type="Gene3D" id="3.40.50.2300">
    <property type="match status" value="1"/>
</dbReference>
<sequence>MTQLLSSVGFEVREASNGQEALETWLDWKPDLIFMDMQMPIIDGYTATRNIRVYQQGEATIILALTAHAFEEYRQYILSIGCDDLIRKPFQQKELFATISKYLNIQYRYEEEPLTSPKNHSKNLNNSQSNFVLNAISLDVRLREWVEQLYVYSAQCSDFSLNCMIKKIPTQYSDLAQALTDILDKFRYDQIVELTQSIINKPVSKN</sequence>
<dbReference type="InterPro" id="IPR011006">
    <property type="entry name" value="CheY-like_superfamily"/>
</dbReference>
<dbReference type="AlphaFoldDB" id="U7QFE2"/>